<keyword evidence="2" id="KW-1185">Reference proteome</keyword>
<dbReference type="InterPro" id="IPR027417">
    <property type="entry name" value="P-loop_NTPase"/>
</dbReference>
<dbReference type="AlphaFoldDB" id="A0A9N8ZF14"/>
<dbReference type="PANTHER" id="PTHR14659:SF1">
    <property type="entry name" value="ALPHA- AND GAMMA-ADAPTIN-BINDING PROTEIN P34"/>
    <property type="match status" value="1"/>
</dbReference>
<dbReference type="InterPro" id="IPR019341">
    <property type="entry name" value="Alpha/Gamma-adaptin-bd_p34"/>
</dbReference>
<comment type="caution">
    <text evidence="1">The sequence shown here is derived from an EMBL/GenBank/DDBJ whole genome shotgun (WGS) entry which is preliminary data.</text>
</comment>
<sequence>MSTSLIRNKILVLGRRNVGKLSIIKQILSSSNQRIDEIILDQNNENGETSDNANHAGMKIPWKIITKYYTANVEFWVDETVHKSQLDSEVIDGYENEENGIGKVVDAILFIFKKNEPSTFDDIQAYLPFIQKYEPSITLAVGTGRNIQHDTIDAENDPFEDWCIENGFEYVDLDMKKRDDEIAERVGIERILEALQSHMWEDMTRLSKTNKTSDHIEDTNNKELSEAISQLNHKENNSHLESAPEFDDHNSAPFDDNDTEFFGDALPSQQEIESMHQHIFGDFDDEDGFDKVLARLNSLRERGKTLSDDERRKLAARVACSFNLHMNNE</sequence>
<dbReference type="Proteomes" id="UP000789342">
    <property type="component" value="Unassembled WGS sequence"/>
</dbReference>
<dbReference type="OrthoDB" id="10261384at2759"/>
<evidence type="ECO:0000313" key="1">
    <source>
        <dbReference type="EMBL" id="CAG8495235.1"/>
    </source>
</evidence>
<accession>A0A9N8ZF14</accession>
<proteinExistence type="predicted"/>
<dbReference type="SUPFAM" id="SSF52540">
    <property type="entry name" value="P-loop containing nucleoside triphosphate hydrolases"/>
    <property type="match status" value="1"/>
</dbReference>
<organism evidence="1 2">
    <name type="scientific">Acaulospora morrowiae</name>
    <dbReference type="NCBI Taxonomy" id="94023"/>
    <lineage>
        <taxon>Eukaryota</taxon>
        <taxon>Fungi</taxon>
        <taxon>Fungi incertae sedis</taxon>
        <taxon>Mucoromycota</taxon>
        <taxon>Glomeromycotina</taxon>
        <taxon>Glomeromycetes</taxon>
        <taxon>Diversisporales</taxon>
        <taxon>Acaulosporaceae</taxon>
        <taxon>Acaulospora</taxon>
    </lineage>
</organism>
<dbReference type="Pfam" id="PF10199">
    <property type="entry name" value="Adaptin_binding"/>
    <property type="match status" value="1"/>
</dbReference>
<gene>
    <name evidence="1" type="ORF">AMORRO_LOCUS2977</name>
</gene>
<evidence type="ECO:0000313" key="2">
    <source>
        <dbReference type="Proteomes" id="UP000789342"/>
    </source>
</evidence>
<dbReference type="PANTHER" id="PTHR14659">
    <property type="entry name" value="ALPHA- AND GAMMA-ADAPTIN-BINDING PROTEIN P34"/>
    <property type="match status" value="1"/>
</dbReference>
<dbReference type="Gene3D" id="3.40.50.11960">
    <property type="match status" value="1"/>
</dbReference>
<name>A0A9N8ZF14_9GLOM</name>
<reference evidence="1" key="1">
    <citation type="submission" date="2021-06" db="EMBL/GenBank/DDBJ databases">
        <authorList>
            <person name="Kallberg Y."/>
            <person name="Tangrot J."/>
            <person name="Rosling A."/>
        </authorList>
    </citation>
    <scope>NUCLEOTIDE SEQUENCE</scope>
    <source>
        <strain evidence="1">CL551</strain>
    </source>
</reference>
<protein>
    <submittedName>
        <fullName evidence="1">5089_t:CDS:1</fullName>
    </submittedName>
</protein>
<dbReference type="EMBL" id="CAJVPV010001370">
    <property type="protein sequence ID" value="CAG8495235.1"/>
    <property type="molecule type" value="Genomic_DNA"/>
</dbReference>